<feature type="chain" id="PRO_5013211390" evidence="1">
    <location>
        <begin position="26"/>
        <end position="144"/>
    </location>
</feature>
<name>A0A223HYQ9_THETR</name>
<organism evidence="2 3">
    <name type="scientific">Thermoanaerobacterium thermosaccharolyticum</name>
    <name type="common">Clostridium thermosaccharolyticum</name>
    <dbReference type="NCBI Taxonomy" id="1517"/>
    <lineage>
        <taxon>Bacteria</taxon>
        <taxon>Bacillati</taxon>
        <taxon>Bacillota</taxon>
        <taxon>Clostridia</taxon>
        <taxon>Thermoanaerobacterales</taxon>
        <taxon>Thermoanaerobacteraceae</taxon>
        <taxon>Thermoanaerobacterium</taxon>
    </lineage>
</organism>
<dbReference type="Proteomes" id="UP000214975">
    <property type="component" value="Chromosome"/>
</dbReference>
<dbReference type="AlphaFoldDB" id="A0A223HYQ9"/>
<proteinExistence type="predicted"/>
<gene>
    <name evidence="2" type="ORF">Thert_01571</name>
</gene>
<reference evidence="2 3" key="1">
    <citation type="submission" date="2016-08" db="EMBL/GenBank/DDBJ databases">
        <title>A novel genetic cassette of butanologenic Thermoanaerobacterium thermosaccharolyticum that directly convert cellulose to butanol.</title>
        <authorList>
            <person name="Li T."/>
            <person name="He J."/>
        </authorList>
    </citation>
    <scope>NUCLEOTIDE SEQUENCE [LARGE SCALE GENOMIC DNA]</scope>
    <source>
        <strain evidence="2 3">TG57</strain>
    </source>
</reference>
<feature type="signal peptide" evidence="1">
    <location>
        <begin position="1"/>
        <end position="25"/>
    </location>
</feature>
<protein>
    <submittedName>
        <fullName evidence="2">Uncharacterized protein</fullName>
    </submittedName>
</protein>
<evidence type="ECO:0000256" key="1">
    <source>
        <dbReference type="SAM" id="SignalP"/>
    </source>
</evidence>
<accession>A0A223HYQ9</accession>
<evidence type="ECO:0000313" key="2">
    <source>
        <dbReference type="EMBL" id="AST57592.1"/>
    </source>
</evidence>
<evidence type="ECO:0000313" key="3">
    <source>
        <dbReference type="Proteomes" id="UP000214975"/>
    </source>
</evidence>
<sequence length="144" mass="16575">MFKKFLSIFMLTIIMMTLLSTTGFADDGISKKLVTSPVKPNWIAISQFTNTFDISSMGKSTVDSVLYSFSVDKIRIDAYLQQYKKGNWVTIKSWSNTSTDISCSISEIWYVEEGYYYRLVTKGTVYRNGVQIEQANYTSEAHWY</sequence>
<keyword evidence="1" id="KW-0732">Signal</keyword>
<dbReference type="EMBL" id="CP016893">
    <property type="protein sequence ID" value="AST57592.1"/>
    <property type="molecule type" value="Genomic_DNA"/>
</dbReference>
<dbReference type="RefSeq" id="WP_094397311.1">
    <property type="nucleotide sequence ID" value="NZ_CP016893.1"/>
</dbReference>